<name>A0ABR6XTU9_9BURK</name>
<proteinExistence type="predicted"/>
<organism evidence="1 2">
    <name type="scientific">Undibacterium amnicola</name>
    <dbReference type="NCBI Taxonomy" id="1834038"/>
    <lineage>
        <taxon>Bacteria</taxon>
        <taxon>Pseudomonadati</taxon>
        <taxon>Pseudomonadota</taxon>
        <taxon>Betaproteobacteria</taxon>
        <taxon>Burkholderiales</taxon>
        <taxon>Oxalobacteraceae</taxon>
        <taxon>Undibacterium</taxon>
    </lineage>
</organism>
<dbReference type="RefSeq" id="WP_186891956.1">
    <property type="nucleotide sequence ID" value="NZ_JACOFU010000007.1"/>
</dbReference>
<dbReference type="Proteomes" id="UP000643610">
    <property type="component" value="Unassembled WGS sequence"/>
</dbReference>
<sequence length="158" mass="17273">MSSLAATITAIIYPIAPEVDTFQPLTVPQATSVSQNMMRRNSVDVENEFDDKNDDPFSPRGWGAQPVAVVDNQVVKTVVAEPAYAPQAPVGPPPLPYRFLGKLTDEGDIIVYLGRGEQTYVAKVGEIIESTYKVVKITEQSLELEHLPTGEKQSLSIE</sequence>
<gene>
    <name evidence="1" type="ORF">H8K33_15445</name>
</gene>
<comment type="caution">
    <text evidence="1">The sequence shown here is derived from an EMBL/GenBank/DDBJ whole genome shotgun (WGS) entry which is preliminary data.</text>
</comment>
<evidence type="ECO:0000313" key="2">
    <source>
        <dbReference type="Proteomes" id="UP000643610"/>
    </source>
</evidence>
<protein>
    <submittedName>
        <fullName evidence="1">Uncharacterized protein</fullName>
    </submittedName>
</protein>
<evidence type="ECO:0000313" key="1">
    <source>
        <dbReference type="EMBL" id="MBC3832904.1"/>
    </source>
</evidence>
<accession>A0ABR6XTU9</accession>
<reference evidence="1 2" key="1">
    <citation type="submission" date="2020-08" db="EMBL/GenBank/DDBJ databases">
        <title>Novel species isolated from subtropical streams in China.</title>
        <authorList>
            <person name="Lu H."/>
        </authorList>
    </citation>
    <scope>NUCLEOTIDE SEQUENCE [LARGE SCALE GENOMIC DNA]</scope>
    <source>
        <strain evidence="1 2">KCTC 52442</strain>
    </source>
</reference>
<dbReference type="EMBL" id="JACOFU010000007">
    <property type="protein sequence ID" value="MBC3832904.1"/>
    <property type="molecule type" value="Genomic_DNA"/>
</dbReference>
<keyword evidence="2" id="KW-1185">Reference proteome</keyword>